<evidence type="ECO:0000256" key="2">
    <source>
        <dbReference type="ARBA" id="ARBA00022801"/>
    </source>
</evidence>
<organism evidence="4 5">
    <name type="scientific">Candidatus Woesebacteria bacterium RIFOXYB1_FULL_38_16</name>
    <dbReference type="NCBI Taxonomy" id="1802538"/>
    <lineage>
        <taxon>Bacteria</taxon>
        <taxon>Candidatus Woeseibacteriota</taxon>
    </lineage>
</organism>
<dbReference type="GO" id="GO:0004252">
    <property type="term" value="F:serine-type endopeptidase activity"/>
    <property type="evidence" value="ECO:0007669"/>
    <property type="project" value="InterPro"/>
</dbReference>
<sequence>MIFFEKQFDVLSKKIQSKVKQLKARFKAYLKRLLFPLYLFPIKIFTYSAYYVGEFSFLFTVALIKILIDTIIYPFRSLKNFLKSMFILGVMVYMVASLFVIADYLRTQYGWYGKFFCAIGVRDEVQNKVVRVVGGYSEGTGFFIAPNQIITNFHVIADEPSPKIIFPDGKFVTPTKIIGDQEVDLAVLFTEDHFPNLVMPLPEKLELKADEPLIAAGYPLGTDLTGDATLLKGRFVDIRESSQMPIAYIQTDISLVEGMSGGPLIDQCGQVVGINTLSMAGLSLFVNGVTAEEIVPSFTDQNITKIEVDPSASPEKAVEAFYVYLKARRMEDGYALLSDEYLTKTNFEEWTNRFTDILDVNVILVQPDEYASDTVFIKFSTKNWNNGEANYHYYEGTWQTVEEDGVYKMRKSKIQEVDDPDWEWFYE</sequence>
<dbReference type="Gene3D" id="2.40.10.120">
    <property type="match status" value="1"/>
</dbReference>
<protein>
    <recommendedName>
        <fullName evidence="6">Serine protease</fullName>
    </recommendedName>
</protein>
<dbReference type="EMBL" id="MGHY01000014">
    <property type="protein sequence ID" value="OGM79498.1"/>
    <property type="molecule type" value="Genomic_DNA"/>
</dbReference>
<accession>A0A1F8CUS2</accession>
<dbReference type="Proteomes" id="UP000178999">
    <property type="component" value="Unassembled WGS sequence"/>
</dbReference>
<dbReference type="PANTHER" id="PTHR43343">
    <property type="entry name" value="PEPTIDASE S12"/>
    <property type="match status" value="1"/>
</dbReference>
<dbReference type="GO" id="GO:0006508">
    <property type="term" value="P:proteolysis"/>
    <property type="evidence" value="ECO:0007669"/>
    <property type="project" value="UniProtKB-KW"/>
</dbReference>
<dbReference type="InterPro" id="IPR009003">
    <property type="entry name" value="Peptidase_S1_PA"/>
</dbReference>
<keyword evidence="3" id="KW-0472">Membrane</keyword>
<keyword evidence="1" id="KW-0645">Protease</keyword>
<keyword evidence="2" id="KW-0378">Hydrolase</keyword>
<name>A0A1F8CUS2_9BACT</name>
<evidence type="ECO:0000256" key="1">
    <source>
        <dbReference type="ARBA" id="ARBA00022670"/>
    </source>
</evidence>
<evidence type="ECO:0008006" key="6">
    <source>
        <dbReference type="Google" id="ProtNLM"/>
    </source>
</evidence>
<gene>
    <name evidence="4" type="ORF">A2382_01060</name>
</gene>
<dbReference type="SUPFAM" id="SSF50494">
    <property type="entry name" value="Trypsin-like serine proteases"/>
    <property type="match status" value="1"/>
</dbReference>
<dbReference type="PRINTS" id="PR00834">
    <property type="entry name" value="PROTEASES2C"/>
</dbReference>
<dbReference type="AlphaFoldDB" id="A0A1F8CUS2"/>
<feature type="transmembrane region" description="Helical" evidence="3">
    <location>
        <begin position="85"/>
        <end position="105"/>
    </location>
</feature>
<dbReference type="PANTHER" id="PTHR43343:SF3">
    <property type="entry name" value="PROTEASE DO-LIKE 8, CHLOROPLASTIC"/>
    <property type="match status" value="1"/>
</dbReference>
<dbReference type="STRING" id="1802538.A2382_01060"/>
<evidence type="ECO:0000313" key="4">
    <source>
        <dbReference type="EMBL" id="OGM79498.1"/>
    </source>
</evidence>
<keyword evidence="3" id="KW-1133">Transmembrane helix</keyword>
<dbReference type="InterPro" id="IPR001940">
    <property type="entry name" value="Peptidase_S1C"/>
</dbReference>
<dbReference type="Pfam" id="PF13365">
    <property type="entry name" value="Trypsin_2"/>
    <property type="match status" value="1"/>
</dbReference>
<keyword evidence="3" id="KW-0812">Transmembrane</keyword>
<reference evidence="4 5" key="1">
    <citation type="journal article" date="2016" name="Nat. Commun.">
        <title>Thousands of microbial genomes shed light on interconnected biogeochemical processes in an aquifer system.</title>
        <authorList>
            <person name="Anantharaman K."/>
            <person name="Brown C.T."/>
            <person name="Hug L.A."/>
            <person name="Sharon I."/>
            <person name="Castelle C.J."/>
            <person name="Probst A.J."/>
            <person name="Thomas B.C."/>
            <person name="Singh A."/>
            <person name="Wilkins M.J."/>
            <person name="Karaoz U."/>
            <person name="Brodie E.L."/>
            <person name="Williams K.H."/>
            <person name="Hubbard S.S."/>
            <person name="Banfield J.F."/>
        </authorList>
    </citation>
    <scope>NUCLEOTIDE SEQUENCE [LARGE SCALE GENOMIC DNA]</scope>
</reference>
<comment type="caution">
    <text evidence="4">The sequence shown here is derived from an EMBL/GenBank/DDBJ whole genome shotgun (WGS) entry which is preliminary data.</text>
</comment>
<evidence type="ECO:0000256" key="3">
    <source>
        <dbReference type="SAM" id="Phobius"/>
    </source>
</evidence>
<feature type="transmembrane region" description="Helical" evidence="3">
    <location>
        <begin position="33"/>
        <end position="50"/>
    </location>
</feature>
<feature type="transmembrane region" description="Helical" evidence="3">
    <location>
        <begin position="56"/>
        <end position="73"/>
    </location>
</feature>
<dbReference type="InterPro" id="IPR051201">
    <property type="entry name" value="Chloro_Bact_Ser_Proteases"/>
</dbReference>
<evidence type="ECO:0000313" key="5">
    <source>
        <dbReference type="Proteomes" id="UP000178999"/>
    </source>
</evidence>
<proteinExistence type="predicted"/>